<proteinExistence type="predicted"/>
<dbReference type="InterPro" id="IPR023408">
    <property type="entry name" value="MscS_beta-dom_sf"/>
</dbReference>
<dbReference type="InterPro" id="IPR010920">
    <property type="entry name" value="LSM_dom_sf"/>
</dbReference>
<feature type="transmembrane region" description="Helical" evidence="5">
    <location>
        <begin position="105"/>
        <end position="129"/>
    </location>
</feature>
<keyword evidence="3 5" id="KW-1133">Transmembrane helix</keyword>
<feature type="transmembrane region" description="Helical" evidence="5">
    <location>
        <begin position="150"/>
        <end position="171"/>
    </location>
</feature>
<feature type="transmembrane region" description="Helical" evidence="5">
    <location>
        <begin position="20"/>
        <end position="40"/>
    </location>
</feature>
<dbReference type="GO" id="GO:0008381">
    <property type="term" value="F:mechanosensitive monoatomic ion channel activity"/>
    <property type="evidence" value="ECO:0007669"/>
    <property type="project" value="InterPro"/>
</dbReference>
<dbReference type="InterPro" id="IPR006685">
    <property type="entry name" value="MscS_channel_2nd"/>
</dbReference>
<keyword evidence="4 5" id="KW-0472">Membrane</keyword>
<dbReference type="GO" id="GO:0016020">
    <property type="term" value="C:membrane"/>
    <property type="evidence" value="ECO:0007669"/>
    <property type="project" value="UniProtKB-SubCell"/>
</dbReference>
<evidence type="ECO:0000256" key="5">
    <source>
        <dbReference type="SAM" id="Phobius"/>
    </source>
</evidence>
<feature type="domain" description="Mechanosensitive ion channel MscS" evidence="6">
    <location>
        <begin position="205"/>
        <end position="258"/>
    </location>
</feature>
<dbReference type="PANTHER" id="PTHR30221:SF20">
    <property type="entry name" value="SMALL-CONDUCTANCE MECHANOSENSITIVE CHANNEL"/>
    <property type="match status" value="1"/>
</dbReference>
<dbReference type="AlphaFoldDB" id="A0A897NPW0"/>
<feature type="transmembrane region" description="Helical" evidence="5">
    <location>
        <begin position="177"/>
        <end position="197"/>
    </location>
</feature>
<dbReference type="Pfam" id="PF00924">
    <property type="entry name" value="MS_channel_2nd"/>
    <property type="match status" value="1"/>
</dbReference>
<evidence type="ECO:0000256" key="4">
    <source>
        <dbReference type="ARBA" id="ARBA00023136"/>
    </source>
</evidence>
<accession>A0A897NPW0</accession>
<evidence type="ECO:0000256" key="2">
    <source>
        <dbReference type="ARBA" id="ARBA00022692"/>
    </source>
</evidence>
<gene>
    <name evidence="7" type="primary">mscS5</name>
    <name evidence="7" type="ORF">HSEST_1289</name>
</gene>
<sequence length="265" mass="28619">MILAQVDLPALIRSLFSERGAVAVAVLTLFVGAVAGYLVWRGTTNFLRRQGVDDAVEGTLFERTVNNLGLSTVGILSQLAALAVYLLSVILALNVTQLVDTEFFWIRFTTLLPRLFVAALAVILGLVVGDKAKLVVSDRLKSIKLPEVSLIPELVKYSIFYIAALIALGQLGVTTAALLVLLAVYAFGLVFLGGLAFKDLLAAGAAGVYLLLSQPYGIGDEVEIDGTRGIVQEINVFVTHVESDDVEHIIPNQRVFKRGIVRIRQ</sequence>
<evidence type="ECO:0000259" key="6">
    <source>
        <dbReference type="Pfam" id="PF00924"/>
    </source>
</evidence>
<dbReference type="GeneID" id="68857926"/>
<dbReference type="Proteomes" id="UP000663292">
    <property type="component" value="Chromosome"/>
</dbReference>
<evidence type="ECO:0000313" key="7">
    <source>
        <dbReference type="EMBL" id="QSG14822.1"/>
    </source>
</evidence>
<dbReference type="EMBL" id="CP064791">
    <property type="protein sequence ID" value="QSG14822.1"/>
    <property type="molecule type" value="Genomic_DNA"/>
</dbReference>
<evidence type="ECO:0000256" key="1">
    <source>
        <dbReference type="ARBA" id="ARBA00004370"/>
    </source>
</evidence>
<dbReference type="InterPro" id="IPR045275">
    <property type="entry name" value="MscS_archaea/bacteria_type"/>
</dbReference>
<organism evidence="7 8">
    <name type="scientific">Halapricum desulfuricans</name>
    <dbReference type="NCBI Taxonomy" id="2841257"/>
    <lineage>
        <taxon>Archaea</taxon>
        <taxon>Methanobacteriati</taxon>
        <taxon>Methanobacteriota</taxon>
        <taxon>Stenosarchaea group</taxon>
        <taxon>Halobacteria</taxon>
        <taxon>Halobacteriales</taxon>
        <taxon>Haloarculaceae</taxon>
        <taxon>Halapricum</taxon>
    </lineage>
</organism>
<dbReference type="SUPFAM" id="SSF50182">
    <property type="entry name" value="Sm-like ribonucleoproteins"/>
    <property type="match status" value="1"/>
</dbReference>
<evidence type="ECO:0000313" key="8">
    <source>
        <dbReference type="Proteomes" id="UP000663292"/>
    </source>
</evidence>
<protein>
    <submittedName>
        <fullName evidence="7">Small-conductance mechanosensitive channel</fullName>
    </submittedName>
</protein>
<evidence type="ECO:0000256" key="3">
    <source>
        <dbReference type="ARBA" id="ARBA00022989"/>
    </source>
</evidence>
<feature type="transmembrane region" description="Helical" evidence="5">
    <location>
        <begin position="68"/>
        <end position="93"/>
    </location>
</feature>
<keyword evidence="8" id="KW-1185">Reference proteome</keyword>
<dbReference type="RefSeq" id="WP_229122868.1">
    <property type="nucleotide sequence ID" value="NZ_CP064791.1"/>
</dbReference>
<keyword evidence="2 5" id="KW-0812">Transmembrane</keyword>
<dbReference type="Gene3D" id="2.30.30.60">
    <property type="match status" value="1"/>
</dbReference>
<dbReference type="Gene3D" id="1.10.287.1260">
    <property type="match status" value="1"/>
</dbReference>
<dbReference type="PANTHER" id="PTHR30221">
    <property type="entry name" value="SMALL-CONDUCTANCE MECHANOSENSITIVE CHANNEL"/>
    <property type="match status" value="1"/>
</dbReference>
<name>A0A897NPW0_9EURY</name>
<reference evidence="7 8" key="1">
    <citation type="submission" date="2020-11" db="EMBL/GenBank/DDBJ databases">
        <title>Carbohydrate-dependent, anaerobic sulfur respiration: A novel catabolism in halophilic archaea.</title>
        <authorList>
            <person name="Sorokin D.Y."/>
            <person name="Messina E."/>
            <person name="Smedile F."/>
            <person name="La Cono V."/>
            <person name="Hallsworth J.E."/>
            <person name="Yakimov M.M."/>
        </authorList>
    </citation>
    <scope>NUCLEOTIDE SEQUENCE [LARGE SCALE GENOMIC DNA]</scope>
    <source>
        <strain evidence="7 8">HSR-Est</strain>
    </source>
</reference>
<comment type="subcellular location">
    <subcellularLocation>
        <location evidence="1">Membrane</location>
    </subcellularLocation>
</comment>